<reference evidence="1" key="1">
    <citation type="submission" date="2013-12" db="EMBL/GenBank/DDBJ databases">
        <title>A Varibaculum cambriense genome reconstructed from a premature infant gut community with otherwise low bacterial novelty that shifts toward anaerobic metabolism during the third week of life.</title>
        <authorList>
            <person name="Brown C.T."/>
            <person name="Sharon I."/>
            <person name="Thomas B.C."/>
            <person name="Castelle C.J."/>
            <person name="Morowitz M.J."/>
            <person name="Banfield J.F."/>
        </authorList>
    </citation>
    <scope>NUCLEOTIDE SEQUENCE</scope>
</reference>
<evidence type="ECO:0000313" key="1">
    <source>
        <dbReference type="EMBL" id="ETJ44988.1"/>
    </source>
</evidence>
<comment type="caution">
    <text evidence="1">The sequence shown here is derived from an EMBL/GenBank/DDBJ whole genome shotgun (WGS) entry which is preliminary data.</text>
</comment>
<dbReference type="InterPro" id="IPR012338">
    <property type="entry name" value="Beta-lactam/transpept-like"/>
</dbReference>
<proteinExistence type="predicted"/>
<feature type="non-terminal residue" evidence="1">
    <location>
        <position position="90"/>
    </location>
</feature>
<gene>
    <name evidence="1" type="ORF">Q604_UNBC01007G0001</name>
</gene>
<sequence length="90" mass="9574">IAAKTGSSSENKSAQFVGFTPQIATAVTLYQTGADGSEESITPWGSYDEITGSTYPADIFTQYMTTALADLPVAEFAQRTSGSYKRGSLY</sequence>
<accession>W1YQY8</accession>
<dbReference type="Gene3D" id="3.40.710.10">
    <property type="entry name" value="DD-peptidase/beta-lactamase superfamily"/>
    <property type="match status" value="1"/>
</dbReference>
<dbReference type="AlphaFoldDB" id="W1YQY8"/>
<dbReference type="SUPFAM" id="SSF56601">
    <property type="entry name" value="beta-lactamase/transpeptidase-like"/>
    <property type="match status" value="1"/>
</dbReference>
<name>W1YQY8_9ZZZZ</name>
<organism evidence="1">
    <name type="scientific">human gut metagenome</name>
    <dbReference type="NCBI Taxonomy" id="408170"/>
    <lineage>
        <taxon>unclassified sequences</taxon>
        <taxon>metagenomes</taxon>
        <taxon>organismal metagenomes</taxon>
    </lineage>
</organism>
<feature type="non-terminal residue" evidence="1">
    <location>
        <position position="1"/>
    </location>
</feature>
<protein>
    <submittedName>
        <fullName evidence="1">Penicillin-binding protein</fullName>
    </submittedName>
</protein>
<dbReference type="EMBL" id="AZMM01001007">
    <property type="protein sequence ID" value="ETJ44988.1"/>
    <property type="molecule type" value="Genomic_DNA"/>
</dbReference>